<dbReference type="InterPro" id="IPR005133">
    <property type="entry name" value="PhaG_MnhG_YufB"/>
</dbReference>
<dbReference type="PANTHER" id="PTHR34703">
    <property type="entry name" value="ANTIPORTER SUBUNIT MNHG2-RELATED"/>
    <property type="match status" value="1"/>
</dbReference>
<dbReference type="EMBL" id="JABZEO010000002">
    <property type="protein sequence ID" value="NVZ08436.1"/>
    <property type="molecule type" value="Genomic_DNA"/>
</dbReference>
<dbReference type="PANTHER" id="PTHR34703:SF1">
    <property type="entry name" value="ANTIPORTER SUBUNIT MNHG2-RELATED"/>
    <property type="match status" value="1"/>
</dbReference>
<evidence type="ECO:0000256" key="1">
    <source>
        <dbReference type="SAM" id="Phobius"/>
    </source>
</evidence>
<evidence type="ECO:0000313" key="3">
    <source>
        <dbReference type="Proteomes" id="UP000592294"/>
    </source>
</evidence>
<name>A0A850R7S9_9GAMM</name>
<feature type="transmembrane region" description="Helical" evidence="1">
    <location>
        <begin position="6"/>
        <end position="27"/>
    </location>
</feature>
<dbReference type="Pfam" id="PF03334">
    <property type="entry name" value="PhaG_MnhG_YufB"/>
    <property type="match status" value="1"/>
</dbReference>
<keyword evidence="1" id="KW-0472">Membrane</keyword>
<feature type="transmembrane region" description="Helical" evidence="1">
    <location>
        <begin position="71"/>
        <end position="89"/>
    </location>
</feature>
<dbReference type="GO" id="GO:0015385">
    <property type="term" value="F:sodium:proton antiporter activity"/>
    <property type="evidence" value="ECO:0007669"/>
    <property type="project" value="TreeGrafter"/>
</dbReference>
<organism evidence="2 3">
    <name type="scientific">Allochromatium humboldtianum</name>
    <dbReference type="NCBI Taxonomy" id="504901"/>
    <lineage>
        <taxon>Bacteria</taxon>
        <taxon>Pseudomonadati</taxon>
        <taxon>Pseudomonadota</taxon>
        <taxon>Gammaproteobacteria</taxon>
        <taxon>Chromatiales</taxon>
        <taxon>Chromatiaceae</taxon>
        <taxon>Allochromatium</taxon>
    </lineage>
</organism>
<keyword evidence="1" id="KW-0812">Transmembrane</keyword>
<dbReference type="Proteomes" id="UP000592294">
    <property type="component" value="Unassembled WGS sequence"/>
</dbReference>
<comment type="caution">
    <text evidence="2">The sequence shown here is derived from an EMBL/GenBank/DDBJ whole genome shotgun (WGS) entry which is preliminary data.</text>
</comment>
<feature type="transmembrane region" description="Helical" evidence="1">
    <location>
        <begin position="48"/>
        <end position="65"/>
    </location>
</feature>
<sequence>MTPATLLLWLSTACILAGAFFFVAGTVGLMRLPDRLSRLHALTKADNVGLGLLILGLLLEAPGVLNGLKLVLVWLFVLVASATGAHLIAKRALRGDGEDAH</sequence>
<evidence type="ECO:0000313" key="2">
    <source>
        <dbReference type="EMBL" id="NVZ08436.1"/>
    </source>
</evidence>
<dbReference type="AlphaFoldDB" id="A0A850R7S9"/>
<reference evidence="2 3" key="1">
    <citation type="submission" date="2020-06" db="EMBL/GenBank/DDBJ databases">
        <title>Whole-genome sequence of Allochromatium humboldtianum DSM 21881, type strain.</title>
        <authorList>
            <person name="Kyndt J.A."/>
            <person name="Meyer T.E."/>
        </authorList>
    </citation>
    <scope>NUCLEOTIDE SEQUENCE [LARGE SCALE GENOMIC DNA]</scope>
    <source>
        <strain evidence="2 3">DSM 21881</strain>
    </source>
</reference>
<protein>
    <submittedName>
        <fullName evidence="2">Monovalent cation/H(+) antiporter subunit G</fullName>
    </submittedName>
</protein>
<dbReference type="RefSeq" id="WP_176975214.1">
    <property type="nucleotide sequence ID" value="NZ_JABZEO010000002.1"/>
</dbReference>
<gene>
    <name evidence="2" type="ORF">HW932_04090</name>
</gene>
<accession>A0A850R7S9</accession>
<proteinExistence type="predicted"/>
<keyword evidence="1" id="KW-1133">Transmembrane helix</keyword>
<keyword evidence="3" id="KW-1185">Reference proteome</keyword>